<reference evidence="1" key="1">
    <citation type="submission" date="2020-03" db="EMBL/GenBank/DDBJ databases">
        <title>The deep terrestrial virosphere.</title>
        <authorList>
            <person name="Holmfeldt K."/>
            <person name="Nilsson E."/>
            <person name="Simone D."/>
            <person name="Lopez-Fernandez M."/>
            <person name="Wu X."/>
            <person name="de Brujin I."/>
            <person name="Lundin D."/>
            <person name="Andersson A."/>
            <person name="Bertilsson S."/>
            <person name="Dopson M."/>
        </authorList>
    </citation>
    <scope>NUCLEOTIDE SEQUENCE</scope>
    <source>
        <strain evidence="1">TM448B01980</strain>
    </source>
</reference>
<accession>A0A6M3XT94</accession>
<gene>
    <name evidence="1" type="ORF">TM448B01980_0008</name>
</gene>
<dbReference type="EMBL" id="MT144857">
    <property type="protein sequence ID" value="QJI00508.1"/>
    <property type="molecule type" value="Genomic_DNA"/>
</dbReference>
<proteinExistence type="predicted"/>
<evidence type="ECO:0000313" key="1">
    <source>
        <dbReference type="EMBL" id="QJI00508.1"/>
    </source>
</evidence>
<sequence length="90" mass="10565">MRFKVPPRFVNIEEPWRNCFLCAQFTASQPTSVAGVNVAIYGGRMHNDGALIEYEGRYYCTDHFLFKFDRKLREESPIEVEELDPYPEVE</sequence>
<name>A0A6M3XT94_9ZZZZ</name>
<protein>
    <submittedName>
        <fullName evidence="1">Uncharacterized protein</fullName>
    </submittedName>
</protein>
<dbReference type="AlphaFoldDB" id="A0A6M3XT94"/>
<organism evidence="1">
    <name type="scientific">viral metagenome</name>
    <dbReference type="NCBI Taxonomy" id="1070528"/>
    <lineage>
        <taxon>unclassified sequences</taxon>
        <taxon>metagenomes</taxon>
        <taxon>organismal metagenomes</taxon>
    </lineage>
</organism>